<dbReference type="EMBL" id="SGOE01000010">
    <property type="protein sequence ID" value="TRB02009.1"/>
    <property type="molecule type" value="Genomic_DNA"/>
</dbReference>
<dbReference type="Gene3D" id="3.30.70.100">
    <property type="match status" value="1"/>
</dbReference>
<evidence type="ECO:0000313" key="1">
    <source>
        <dbReference type="EMBL" id="TRB02009.1"/>
    </source>
</evidence>
<gene>
    <name evidence="1" type="ORF">EXN61_24600</name>
</gene>
<dbReference type="SUPFAM" id="SSF54909">
    <property type="entry name" value="Dimeric alpha+beta barrel"/>
    <property type="match status" value="1"/>
</dbReference>
<proteinExistence type="predicted"/>
<organism evidence="1 2">
    <name type="scientific">Agrobacterium tumefaciens</name>
    <dbReference type="NCBI Taxonomy" id="358"/>
    <lineage>
        <taxon>Bacteria</taxon>
        <taxon>Pseudomonadati</taxon>
        <taxon>Pseudomonadota</taxon>
        <taxon>Alphaproteobacteria</taxon>
        <taxon>Hyphomicrobiales</taxon>
        <taxon>Rhizobiaceae</taxon>
        <taxon>Rhizobium/Agrobacterium group</taxon>
        <taxon>Agrobacterium</taxon>
        <taxon>Agrobacterium tumefaciens complex</taxon>
    </lineage>
</organism>
<evidence type="ECO:0000313" key="2">
    <source>
        <dbReference type="Proteomes" id="UP000317023"/>
    </source>
</evidence>
<dbReference type="Proteomes" id="UP000317023">
    <property type="component" value="Unassembled WGS sequence"/>
</dbReference>
<protein>
    <submittedName>
        <fullName evidence="1">Antibiotic biosynthesis monooxygenase</fullName>
    </submittedName>
</protein>
<dbReference type="AlphaFoldDB" id="A0A546XMR2"/>
<sequence length="127" mass="13990">MPIFIRGRHLDTKFAAGFAASPEPTTFIVNVIHAHPGKQDEAFQIIQDVVHYVAERKPGFLWSNLAKSTDGLTVVNIEAIQGAGNVDEFFSDPVFVEKFRKLDTVSTSEFHTYSVGDLVLPKLGQTG</sequence>
<dbReference type="GO" id="GO:0004497">
    <property type="term" value="F:monooxygenase activity"/>
    <property type="evidence" value="ECO:0007669"/>
    <property type="project" value="UniProtKB-KW"/>
</dbReference>
<dbReference type="InterPro" id="IPR011008">
    <property type="entry name" value="Dimeric_a/b-barrel"/>
</dbReference>
<comment type="caution">
    <text evidence="1">The sequence shown here is derived from an EMBL/GenBank/DDBJ whole genome shotgun (WGS) entry which is preliminary data.</text>
</comment>
<name>A0A546XMR2_AGRTU</name>
<keyword evidence="1" id="KW-0560">Oxidoreductase</keyword>
<accession>A0A546XMR2</accession>
<keyword evidence="1" id="KW-0503">Monooxygenase</keyword>
<reference evidence="1 2" key="1">
    <citation type="journal article" date="2019" name="Appl. Microbiol. Biotechnol.">
        <title>Differential efficiency of wild type rhizogenic strains for rol gene transformation of plants.</title>
        <authorList>
            <person name="Desmet S."/>
            <person name="De Keyser E."/>
            <person name="Van Vaerenbergh J."/>
            <person name="Baeyen S."/>
            <person name="Van Huylenbroeck J."/>
            <person name="Geelen D."/>
            <person name="Dhooghe E."/>
        </authorList>
    </citation>
    <scope>NUCLEOTIDE SEQUENCE [LARGE SCALE GENOMIC DNA]</scope>
    <source>
        <strain evidence="1 2">MAFF210266</strain>
    </source>
</reference>